<dbReference type="SUPFAM" id="SSF52540">
    <property type="entry name" value="P-loop containing nucleoside triphosphate hydrolases"/>
    <property type="match status" value="1"/>
</dbReference>
<protein>
    <submittedName>
        <fullName evidence="10">Amino acid ABC transporter ATP-binding protein</fullName>
    </submittedName>
</protein>
<name>A0ABW2SM64_9ACTO</name>
<comment type="subcellular location">
    <subcellularLocation>
        <location evidence="1">Cell membrane</location>
        <topology evidence="1">Peripheral membrane protein</topology>
    </subcellularLocation>
</comment>
<dbReference type="PIRSF" id="PIRSF039085">
    <property type="entry name" value="ABC_ATPase_HisP"/>
    <property type="match status" value="1"/>
</dbReference>
<dbReference type="PROSITE" id="PS00211">
    <property type="entry name" value="ABC_TRANSPORTER_1"/>
    <property type="match status" value="1"/>
</dbReference>
<organism evidence="10 11">
    <name type="scientific">Schaalia naturae</name>
    <dbReference type="NCBI Taxonomy" id="635203"/>
    <lineage>
        <taxon>Bacteria</taxon>
        <taxon>Bacillati</taxon>
        <taxon>Actinomycetota</taxon>
        <taxon>Actinomycetes</taxon>
        <taxon>Actinomycetales</taxon>
        <taxon>Actinomycetaceae</taxon>
        <taxon>Schaalia</taxon>
    </lineage>
</organism>
<keyword evidence="7" id="KW-0029">Amino-acid transport</keyword>
<dbReference type="PROSITE" id="PS50893">
    <property type="entry name" value="ABC_TRANSPORTER_2"/>
    <property type="match status" value="1"/>
</dbReference>
<comment type="caution">
    <text evidence="10">The sequence shown here is derived from an EMBL/GenBank/DDBJ whole genome shotgun (WGS) entry which is preliminary data.</text>
</comment>
<proteinExistence type="inferred from homology"/>
<dbReference type="InterPro" id="IPR017871">
    <property type="entry name" value="ABC_transporter-like_CS"/>
</dbReference>
<comment type="similarity">
    <text evidence="2">Belongs to the ABC transporter superfamily.</text>
</comment>
<dbReference type="PANTHER" id="PTHR43166">
    <property type="entry name" value="AMINO ACID IMPORT ATP-BINDING PROTEIN"/>
    <property type="match status" value="1"/>
</dbReference>
<evidence type="ECO:0000256" key="1">
    <source>
        <dbReference type="ARBA" id="ARBA00004202"/>
    </source>
</evidence>
<evidence type="ECO:0000313" key="11">
    <source>
        <dbReference type="Proteomes" id="UP001596527"/>
    </source>
</evidence>
<dbReference type="Gene3D" id="3.40.50.300">
    <property type="entry name" value="P-loop containing nucleotide triphosphate hydrolases"/>
    <property type="match status" value="1"/>
</dbReference>
<dbReference type="SMART" id="SM00382">
    <property type="entry name" value="AAA"/>
    <property type="match status" value="1"/>
</dbReference>
<evidence type="ECO:0000256" key="4">
    <source>
        <dbReference type="ARBA" id="ARBA00022475"/>
    </source>
</evidence>
<dbReference type="InterPro" id="IPR027417">
    <property type="entry name" value="P-loop_NTPase"/>
</dbReference>
<dbReference type="Pfam" id="PF00005">
    <property type="entry name" value="ABC_tran"/>
    <property type="match status" value="1"/>
</dbReference>
<dbReference type="Proteomes" id="UP001596527">
    <property type="component" value="Unassembled WGS sequence"/>
</dbReference>
<keyword evidence="5" id="KW-0547">Nucleotide-binding</keyword>
<evidence type="ECO:0000313" key="10">
    <source>
        <dbReference type="EMBL" id="MFC7580926.1"/>
    </source>
</evidence>
<keyword evidence="6 10" id="KW-0067">ATP-binding</keyword>
<reference evidence="11" key="1">
    <citation type="journal article" date="2019" name="Int. J. Syst. Evol. Microbiol.">
        <title>The Global Catalogue of Microorganisms (GCM) 10K type strain sequencing project: providing services to taxonomists for standard genome sequencing and annotation.</title>
        <authorList>
            <consortium name="The Broad Institute Genomics Platform"/>
            <consortium name="The Broad Institute Genome Sequencing Center for Infectious Disease"/>
            <person name="Wu L."/>
            <person name="Ma J."/>
        </authorList>
    </citation>
    <scope>NUCLEOTIDE SEQUENCE [LARGE SCALE GENOMIC DNA]</scope>
    <source>
        <strain evidence="11">CCUG 56698</strain>
    </source>
</reference>
<sequence length="262" mass="28876">MSALARLRRRGHDALAIDLTDTTVTLEGVTRRFGAKTAIDDVTLRIPEGSTTCLIGPSGSGKSTLLRMINLLERPDEGRVLIGREEVSAPGYPIEALRSRVGMVFQQYSLFPHMTVLDNVTFSLREVHHVGRDEAVERARRELDRVGASGLEDRLPDQISGGERQRVAIARSLVISPKIMLFDEVTSALDPELVKGVLSLLAEFTDSGITILVVTHEMRFARESASDIAFMDRGRIVEQGPPDQVFDDPRSDRLKNFVAAIG</sequence>
<gene>
    <name evidence="10" type="ORF">ACFQWG_06915</name>
</gene>
<dbReference type="RefSeq" id="WP_380973571.1">
    <property type="nucleotide sequence ID" value="NZ_JBHTEF010000001.1"/>
</dbReference>
<dbReference type="EMBL" id="JBHTEF010000001">
    <property type="protein sequence ID" value="MFC7580926.1"/>
    <property type="molecule type" value="Genomic_DNA"/>
</dbReference>
<dbReference type="InterPro" id="IPR050086">
    <property type="entry name" value="MetN_ABC_transporter-like"/>
</dbReference>
<accession>A0ABW2SM64</accession>
<evidence type="ECO:0000256" key="7">
    <source>
        <dbReference type="ARBA" id="ARBA00022970"/>
    </source>
</evidence>
<dbReference type="PANTHER" id="PTHR43166:SF9">
    <property type="entry name" value="GLUTAMATE_ASPARTATE IMPORT ATP-BINDING PROTEIN GLTL"/>
    <property type="match status" value="1"/>
</dbReference>
<evidence type="ECO:0000256" key="3">
    <source>
        <dbReference type="ARBA" id="ARBA00022448"/>
    </source>
</evidence>
<dbReference type="InterPro" id="IPR003593">
    <property type="entry name" value="AAA+_ATPase"/>
</dbReference>
<dbReference type="GO" id="GO:0005524">
    <property type="term" value="F:ATP binding"/>
    <property type="evidence" value="ECO:0007669"/>
    <property type="project" value="UniProtKB-KW"/>
</dbReference>
<dbReference type="InterPro" id="IPR003439">
    <property type="entry name" value="ABC_transporter-like_ATP-bd"/>
</dbReference>
<evidence type="ECO:0000256" key="2">
    <source>
        <dbReference type="ARBA" id="ARBA00005417"/>
    </source>
</evidence>
<evidence type="ECO:0000256" key="5">
    <source>
        <dbReference type="ARBA" id="ARBA00022741"/>
    </source>
</evidence>
<keyword evidence="4" id="KW-1003">Cell membrane</keyword>
<evidence type="ECO:0000256" key="6">
    <source>
        <dbReference type="ARBA" id="ARBA00022840"/>
    </source>
</evidence>
<keyword evidence="3" id="KW-0813">Transport</keyword>
<evidence type="ECO:0000256" key="8">
    <source>
        <dbReference type="ARBA" id="ARBA00023136"/>
    </source>
</evidence>
<keyword evidence="8" id="KW-0472">Membrane</keyword>
<evidence type="ECO:0000259" key="9">
    <source>
        <dbReference type="PROSITE" id="PS50893"/>
    </source>
</evidence>
<feature type="domain" description="ABC transporter" evidence="9">
    <location>
        <begin position="24"/>
        <end position="258"/>
    </location>
</feature>
<dbReference type="InterPro" id="IPR030679">
    <property type="entry name" value="ABC_ATPase_HisP-typ"/>
</dbReference>
<keyword evidence="11" id="KW-1185">Reference proteome</keyword>